<dbReference type="Gene3D" id="1.10.10.10">
    <property type="entry name" value="Winged helix-like DNA-binding domain superfamily/Winged helix DNA-binding domain"/>
    <property type="match status" value="1"/>
</dbReference>
<evidence type="ECO:0000256" key="1">
    <source>
        <dbReference type="ARBA" id="ARBA00023015"/>
    </source>
</evidence>
<gene>
    <name evidence="5" type="ORF">GCM10011323_25540</name>
</gene>
<dbReference type="Pfam" id="PF01638">
    <property type="entry name" value="HxlR"/>
    <property type="match status" value="1"/>
</dbReference>
<dbReference type="InterPro" id="IPR036390">
    <property type="entry name" value="WH_DNA-bd_sf"/>
</dbReference>
<dbReference type="EMBL" id="BMFP01000004">
    <property type="protein sequence ID" value="GGG20367.1"/>
    <property type="molecule type" value="Genomic_DNA"/>
</dbReference>
<proteinExistence type="predicted"/>
<evidence type="ECO:0000256" key="2">
    <source>
        <dbReference type="ARBA" id="ARBA00023125"/>
    </source>
</evidence>
<comment type="caution">
    <text evidence="5">The sequence shown here is derived from an EMBL/GenBank/DDBJ whole genome shotgun (WGS) entry which is preliminary data.</text>
</comment>
<protein>
    <submittedName>
        <fullName evidence="5">Transcriptional regulator</fullName>
    </submittedName>
</protein>
<name>A0ABQ1W8D8_9BACT</name>
<dbReference type="SUPFAM" id="SSF46785">
    <property type="entry name" value="Winged helix' DNA-binding domain"/>
    <property type="match status" value="1"/>
</dbReference>
<evidence type="ECO:0000256" key="3">
    <source>
        <dbReference type="ARBA" id="ARBA00023163"/>
    </source>
</evidence>
<evidence type="ECO:0000259" key="4">
    <source>
        <dbReference type="PROSITE" id="PS51118"/>
    </source>
</evidence>
<dbReference type="PROSITE" id="PS51118">
    <property type="entry name" value="HTH_HXLR"/>
    <property type="match status" value="1"/>
</dbReference>
<evidence type="ECO:0000313" key="6">
    <source>
        <dbReference type="Proteomes" id="UP000634043"/>
    </source>
</evidence>
<dbReference type="PANTHER" id="PTHR33204">
    <property type="entry name" value="TRANSCRIPTIONAL REGULATOR, MARR FAMILY"/>
    <property type="match status" value="1"/>
</dbReference>
<keyword evidence="6" id="KW-1185">Reference proteome</keyword>
<feature type="domain" description="HTH hxlR-type" evidence="4">
    <location>
        <begin position="13"/>
        <end position="104"/>
    </location>
</feature>
<reference evidence="6" key="1">
    <citation type="journal article" date="2019" name="Int. J. Syst. Evol. Microbiol.">
        <title>The Global Catalogue of Microorganisms (GCM) 10K type strain sequencing project: providing services to taxonomists for standard genome sequencing and annotation.</title>
        <authorList>
            <consortium name="The Broad Institute Genomics Platform"/>
            <consortium name="The Broad Institute Genome Sequencing Center for Infectious Disease"/>
            <person name="Wu L."/>
            <person name="Ma J."/>
        </authorList>
    </citation>
    <scope>NUCLEOTIDE SEQUENCE [LARGE SCALE GENOMIC DNA]</scope>
    <source>
        <strain evidence="6">CGMCC 1.12749</strain>
    </source>
</reference>
<dbReference type="RefSeq" id="WP_188501886.1">
    <property type="nucleotide sequence ID" value="NZ_BMFP01000004.1"/>
</dbReference>
<dbReference type="PANTHER" id="PTHR33204:SF29">
    <property type="entry name" value="TRANSCRIPTIONAL REGULATOR"/>
    <property type="match status" value="1"/>
</dbReference>
<evidence type="ECO:0000313" key="5">
    <source>
        <dbReference type="EMBL" id="GGG20367.1"/>
    </source>
</evidence>
<dbReference type="InterPro" id="IPR036388">
    <property type="entry name" value="WH-like_DNA-bd_sf"/>
</dbReference>
<keyword evidence="3" id="KW-0804">Transcription</keyword>
<keyword evidence="2" id="KW-0238">DNA-binding</keyword>
<keyword evidence="1" id="KW-0805">Transcription regulation</keyword>
<dbReference type="InterPro" id="IPR002577">
    <property type="entry name" value="HTH_HxlR"/>
</dbReference>
<accession>A0ABQ1W8D8</accession>
<dbReference type="Proteomes" id="UP000634043">
    <property type="component" value="Unassembled WGS sequence"/>
</dbReference>
<sequence length="104" mass="11627">MTTNNLHQEEASCPAEGILKQLSGKWKPQIFRLALDGPVRFNGLLRQLPGSNKQSVATALKEMEEADILVKTVVQEKPLHIEYTLSEKGRAMVSVFRGMESFLT</sequence>
<organism evidence="5 6">
    <name type="scientific">Pontibacter amylolyticus</name>
    <dbReference type="NCBI Taxonomy" id="1424080"/>
    <lineage>
        <taxon>Bacteria</taxon>
        <taxon>Pseudomonadati</taxon>
        <taxon>Bacteroidota</taxon>
        <taxon>Cytophagia</taxon>
        <taxon>Cytophagales</taxon>
        <taxon>Hymenobacteraceae</taxon>
        <taxon>Pontibacter</taxon>
    </lineage>
</organism>